<evidence type="ECO:0000256" key="11">
    <source>
        <dbReference type="SAM" id="Phobius"/>
    </source>
</evidence>
<sequence length="290" mass="30080">MSPHYISGSNIINLFQLSIEKIVVALIMALLIINGEIDLSVASVMGFAACLLAYLTSQGVGMPLAITAALLGGLAAGCINGFFVAYVGLPSLVVTLAGLIGFRGLARVLLEDRAIGGFPQWFTDLGQKAFLGPLPFALIVFVVVLLVAVAILHLSTFGRKIYVIGNGVDVARYSGVAVARVKFSLFLMSGFIAALAGVLYAARLGSVRGDLAQGFELEIITMVLLGGVSIFGGSGSLLGVFLAILLVLNLRNGMGLANLTGNSQSIVIGVLLILSAAVPFLVSKVRSRVA</sequence>
<dbReference type="Pfam" id="PF02653">
    <property type="entry name" value="BPD_transp_2"/>
    <property type="match status" value="1"/>
</dbReference>
<comment type="caution">
    <text evidence="12">The sequence shown here is derived from an EMBL/GenBank/DDBJ whole genome shotgun (WGS) entry which is preliminary data.</text>
</comment>
<dbReference type="AlphaFoldDB" id="A0A9X3IKW5"/>
<comment type="function">
    <text evidence="9">Part of the ABC transporter complex LsrABCD involved in autoinducer 2 (AI-2) import. Probably responsible for the translocation of the substrate across the membrane.</text>
</comment>
<feature type="transmembrane region" description="Helical" evidence="11">
    <location>
        <begin position="266"/>
        <end position="282"/>
    </location>
</feature>
<feature type="transmembrane region" description="Helical" evidence="11">
    <location>
        <begin position="130"/>
        <end position="152"/>
    </location>
</feature>
<keyword evidence="3" id="KW-0813">Transport</keyword>
<protein>
    <recommendedName>
        <fullName evidence="10">Autoinducer 2 import system permease protein LsrD</fullName>
    </recommendedName>
</protein>
<evidence type="ECO:0000256" key="3">
    <source>
        <dbReference type="ARBA" id="ARBA00022448"/>
    </source>
</evidence>
<keyword evidence="4" id="KW-1003">Cell membrane</keyword>
<dbReference type="EMBL" id="JAPKNK010000004">
    <property type="protein sequence ID" value="MCX5569898.1"/>
    <property type="molecule type" value="Genomic_DNA"/>
</dbReference>
<evidence type="ECO:0000313" key="12">
    <source>
        <dbReference type="EMBL" id="MCX5569898.1"/>
    </source>
</evidence>
<feature type="transmembrane region" description="Helical" evidence="11">
    <location>
        <begin position="12"/>
        <end position="33"/>
    </location>
</feature>
<evidence type="ECO:0000256" key="2">
    <source>
        <dbReference type="ARBA" id="ARBA00011262"/>
    </source>
</evidence>
<keyword evidence="6 11" id="KW-0812">Transmembrane</keyword>
<keyword evidence="5" id="KW-0997">Cell inner membrane</keyword>
<evidence type="ECO:0000313" key="13">
    <source>
        <dbReference type="Proteomes" id="UP001144805"/>
    </source>
</evidence>
<evidence type="ECO:0000256" key="6">
    <source>
        <dbReference type="ARBA" id="ARBA00022692"/>
    </source>
</evidence>
<evidence type="ECO:0000256" key="10">
    <source>
        <dbReference type="ARBA" id="ARBA00039381"/>
    </source>
</evidence>
<gene>
    <name evidence="12" type="ORF">OSH07_11895</name>
</gene>
<evidence type="ECO:0000256" key="8">
    <source>
        <dbReference type="ARBA" id="ARBA00023136"/>
    </source>
</evidence>
<keyword evidence="7 11" id="KW-1133">Transmembrane helix</keyword>
<evidence type="ECO:0000256" key="5">
    <source>
        <dbReference type="ARBA" id="ARBA00022519"/>
    </source>
</evidence>
<dbReference type="InterPro" id="IPR001851">
    <property type="entry name" value="ABC_transp_permease"/>
</dbReference>
<dbReference type="Proteomes" id="UP001144805">
    <property type="component" value="Unassembled WGS sequence"/>
</dbReference>
<organism evidence="12 13">
    <name type="scientific">Kaistia nematophila</name>
    <dbReference type="NCBI Taxonomy" id="2994654"/>
    <lineage>
        <taxon>Bacteria</taxon>
        <taxon>Pseudomonadati</taxon>
        <taxon>Pseudomonadota</taxon>
        <taxon>Alphaproteobacteria</taxon>
        <taxon>Hyphomicrobiales</taxon>
        <taxon>Kaistiaceae</taxon>
        <taxon>Kaistia</taxon>
    </lineage>
</organism>
<feature type="transmembrane region" description="Helical" evidence="11">
    <location>
        <begin position="223"/>
        <end position="246"/>
    </location>
</feature>
<reference evidence="12" key="1">
    <citation type="submission" date="2022-11" db="EMBL/GenBank/DDBJ databases">
        <title>Biodiversity and phylogenetic relationships of bacteria.</title>
        <authorList>
            <person name="Machado R.A.R."/>
            <person name="Bhat A."/>
            <person name="Loulou A."/>
            <person name="Kallel S."/>
        </authorList>
    </citation>
    <scope>NUCLEOTIDE SEQUENCE</scope>
    <source>
        <strain evidence="12">K-TC2</strain>
    </source>
</reference>
<evidence type="ECO:0000256" key="4">
    <source>
        <dbReference type="ARBA" id="ARBA00022475"/>
    </source>
</evidence>
<evidence type="ECO:0000256" key="1">
    <source>
        <dbReference type="ARBA" id="ARBA00004651"/>
    </source>
</evidence>
<name>A0A9X3IKW5_9HYPH</name>
<dbReference type="GO" id="GO:0022857">
    <property type="term" value="F:transmembrane transporter activity"/>
    <property type="evidence" value="ECO:0007669"/>
    <property type="project" value="InterPro"/>
</dbReference>
<dbReference type="PANTHER" id="PTHR32196">
    <property type="entry name" value="ABC TRANSPORTER PERMEASE PROTEIN YPHD-RELATED-RELATED"/>
    <property type="match status" value="1"/>
</dbReference>
<dbReference type="RefSeq" id="WP_266338867.1">
    <property type="nucleotide sequence ID" value="NZ_JAPKNK010000004.1"/>
</dbReference>
<evidence type="ECO:0000256" key="7">
    <source>
        <dbReference type="ARBA" id="ARBA00022989"/>
    </source>
</evidence>
<evidence type="ECO:0000256" key="9">
    <source>
        <dbReference type="ARBA" id="ARBA00025439"/>
    </source>
</evidence>
<feature type="transmembrane region" description="Helical" evidence="11">
    <location>
        <begin position="183"/>
        <end position="202"/>
    </location>
</feature>
<comment type="subcellular location">
    <subcellularLocation>
        <location evidence="1">Cell membrane</location>
        <topology evidence="1">Multi-pass membrane protein</topology>
    </subcellularLocation>
</comment>
<proteinExistence type="predicted"/>
<feature type="transmembrane region" description="Helical" evidence="11">
    <location>
        <begin position="92"/>
        <end position="110"/>
    </location>
</feature>
<keyword evidence="8 11" id="KW-0472">Membrane</keyword>
<dbReference type="GO" id="GO:0005886">
    <property type="term" value="C:plasma membrane"/>
    <property type="evidence" value="ECO:0007669"/>
    <property type="project" value="UniProtKB-SubCell"/>
</dbReference>
<dbReference type="CDD" id="cd06579">
    <property type="entry name" value="TM_PBP1_transp_AraH_like"/>
    <property type="match status" value="1"/>
</dbReference>
<keyword evidence="13" id="KW-1185">Reference proteome</keyword>
<dbReference type="PANTHER" id="PTHR32196:SF71">
    <property type="entry name" value="AUTOINDUCER 2 IMPORT SYSTEM PERMEASE PROTEIN LSRD"/>
    <property type="match status" value="1"/>
</dbReference>
<accession>A0A9X3IKW5</accession>
<comment type="subunit">
    <text evidence="2">The complex is composed of two ATP-binding proteins (LsrA), two transmembrane proteins (LsrC and LsrD) and a solute-binding protein (LsrB).</text>
</comment>